<feature type="coiled-coil region" evidence="1">
    <location>
        <begin position="48"/>
        <end position="82"/>
    </location>
</feature>
<proteinExistence type="predicted"/>
<dbReference type="AlphaFoldDB" id="A0A7S1FD25"/>
<name>A0A7S1FD25_NOCSC</name>
<keyword evidence="1" id="KW-0175">Coiled coil</keyword>
<dbReference type="EMBL" id="HBFQ01049401">
    <property type="protein sequence ID" value="CAD8860860.1"/>
    <property type="molecule type" value="Transcribed_RNA"/>
</dbReference>
<sequence>MYDKMDCWCQTNKKEKSKALEDADTQTKDLSNAIEGSVAELARLGVEIQNVETELEQNTHSLAEAEAIRKKQAEEFHREEKELIESITALDAALVVLSKHHGGFLQVPRSLLFSVVFTLRHELQTHTSLLQGVLSRTQRDAISRFVQDPDNSTHMPEYAPQSGEIYGILKQMSATFTKNLFDSRVQEAANLKNFEELKKAKQDEMQASQAQLEAKKTASANMNMTLANDRENLEDVNNQLSADQAFLADLNGKCSMTDKEWEERHKARHEELDAVTKAISILSADAAHETLTRTFNPTFLQEHATARLDRQDQAVAFLRLEAKRLHSHRLANVSTIVHSDSLQKVADMIGDMVTELKNQQTDEVAHRDSCIQLLHESELESGAKSQTKEDLQAQVANVKVFISERKSEVDALTAEIWELQAQMKTAGANTQTQHKAFQKTLADQQATQRLLQEAIVVLNRVYSFAQKQEPSAPAPEGFQTYKKNSGSAGAVALLEQIKADAKSMEVQTAKDMADAQMAYEEFVKDTNAAVSMKSESIVDKNQQIAEAQMELAEVEEQLKYTEIGILQLVSANRDLHTSCDFTLNNFDQSQASRAQEIEALGQAKAILLGGTYQ</sequence>
<feature type="coiled-coil region" evidence="1">
    <location>
        <begin position="537"/>
        <end position="564"/>
    </location>
</feature>
<evidence type="ECO:0000313" key="2">
    <source>
        <dbReference type="EMBL" id="CAD8860860.1"/>
    </source>
</evidence>
<feature type="coiled-coil region" evidence="1">
    <location>
        <begin position="191"/>
        <end position="243"/>
    </location>
</feature>
<gene>
    <name evidence="2" type="ORF">NSCI0253_LOCUS35215</name>
</gene>
<accession>A0A7S1FD25</accession>
<protein>
    <submittedName>
        <fullName evidence="2">Uncharacterized protein</fullName>
    </submittedName>
</protein>
<reference evidence="2" key="1">
    <citation type="submission" date="2021-01" db="EMBL/GenBank/DDBJ databases">
        <authorList>
            <person name="Corre E."/>
            <person name="Pelletier E."/>
            <person name="Niang G."/>
            <person name="Scheremetjew M."/>
            <person name="Finn R."/>
            <person name="Kale V."/>
            <person name="Holt S."/>
            <person name="Cochrane G."/>
            <person name="Meng A."/>
            <person name="Brown T."/>
            <person name="Cohen L."/>
        </authorList>
    </citation>
    <scope>NUCLEOTIDE SEQUENCE</scope>
</reference>
<evidence type="ECO:0000256" key="1">
    <source>
        <dbReference type="SAM" id="Coils"/>
    </source>
</evidence>
<organism evidence="2">
    <name type="scientific">Noctiluca scintillans</name>
    <name type="common">Sea sparkle</name>
    <name type="synonym">Red tide dinoflagellate</name>
    <dbReference type="NCBI Taxonomy" id="2966"/>
    <lineage>
        <taxon>Eukaryota</taxon>
        <taxon>Sar</taxon>
        <taxon>Alveolata</taxon>
        <taxon>Dinophyceae</taxon>
        <taxon>Noctilucales</taxon>
        <taxon>Noctilucaceae</taxon>
        <taxon>Noctiluca</taxon>
    </lineage>
</organism>